<dbReference type="Gene3D" id="1.10.40.30">
    <property type="entry name" value="Fumarase/aspartase (C-terminal domain)"/>
    <property type="match status" value="1"/>
</dbReference>
<comment type="catalytic activity">
    <reaction evidence="1 6">
        <text>2-(N(omega)-L-arginino)succinate = fumarate + L-arginine</text>
        <dbReference type="Rhea" id="RHEA:24020"/>
        <dbReference type="ChEBI" id="CHEBI:29806"/>
        <dbReference type="ChEBI" id="CHEBI:32682"/>
        <dbReference type="ChEBI" id="CHEBI:57472"/>
        <dbReference type="EC" id="4.3.2.1"/>
    </reaction>
</comment>
<dbReference type="Proteomes" id="UP000000270">
    <property type="component" value="Chromosome"/>
</dbReference>
<evidence type="ECO:0000313" key="9">
    <source>
        <dbReference type="EMBL" id="BAF89871.1"/>
    </source>
</evidence>
<dbReference type="eggNOG" id="COG0165">
    <property type="taxonomic scope" value="Bacteria"/>
</dbReference>
<dbReference type="UniPathway" id="UPA00068">
    <property type="reaction ID" value="UER00114"/>
</dbReference>
<evidence type="ECO:0000256" key="3">
    <source>
        <dbReference type="ARBA" id="ARBA00012338"/>
    </source>
</evidence>
<feature type="domain" description="Fumarate lyase N-terminal" evidence="7">
    <location>
        <begin position="62"/>
        <end position="310"/>
    </location>
</feature>
<dbReference type="AlphaFoldDB" id="A8IK84"/>
<dbReference type="EC" id="4.3.2.1" evidence="3 6"/>
<comment type="subcellular location">
    <subcellularLocation>
        <location evidence="6">Cytoplasm</location>
    </subcellularLocation>
</comment>
<dbReference type="InterPro" id="IPR022761">
    <property type="entry name" value="Fumarate_lyase_N"/>
</dbReference>
<dbReference type="InterPro" id="IPR029419">
    <property type="entry name" value="Arg_succ_lyase_C"/>
</dbReference>
<evidence type="ECO:0000259" key="7">
    <source>
        <dbReference type="Pfam" id="PF00206"/>
    </source>
</evidence>
<reference evidence="9 10" key="3">
    <citation type="journal article" date="2008" name="BMC Genomics">
        <title>The genome of the versatile nitrogen fixer Azorhizobium caulinodans ORS571.</title>
        <authorList>
            <person name="Lee KB."/>
            <person name="Backer P.D."/>
            <person name="Aono T."/>
            <person name="Liu CT."/>
            <person name="Suzuki S."/>
            <person name="Suzuki T."/>
            <person name="Kaneko T."/>
            <person name="Yamada M."/>
            <person name="Tabata S."/>
            <person name="Kupfer D.M."/>
            <person name="Najar F.Z."/>
            <person name="Wiley G.B."/>
            <person name="Roe B."/>
            <person name="Binnewies T.T."/>
            <person name="Ussery D.W."/>
            <person name="D'Haeze W."/>
            <person name="Herder J.D."/>
            <person name="Gevers D."/>
            <person name="Vereecke D."/>
            <person name="Holsters M."/>
            <person name="Oyaizu H."/>
        </authorList>
    </citation>
    <scope>NUCLEOTIDE SEQUENCE [LARGE SCALE GENOMIC DNA]</scope>
    <source>
        <strain evidence="10">ATCC 43989 / DSM 5975 / JCM 20966 / LMG 6465 / NBRC 14845 / NCIMB 13405 / ORS 571</strain>
    </source>
</reference>
<keyword evidence="5 6" id="KW-0456">Lyase</keyword>
<reference evidence="9 10" key="1">
    <citation type="journal article" date="2007" name="Appl. Environ. Microbiol.">
        <title>Rhizobial factors required for stem nodule maturation and maintenance in Sesbania rostrata-Azorhizobium caulinodans ORS571 symbiosis.</title>
        <authorList>
            <person name="Suzuki S."/>
            <person name="Aono T."/>
            <person name="Lee KB."/>
            <person name="Suzuki T."/>
            <person name="Liu CT."/>
            <person name="Miwa H."/>
            <person name="Wakao S."/>
            <person name="Iki T."/>
            <person name="Oyaizu H."/>
        </authorList>
    </citation>
    <scope>NUCLEOTIDE SEQUENCE [LARGE SCALE GENOMIC DNA]</scope>
    <source>
        <strain evidence="10">ATCC 43989 / DSM 5975 / JCM 20966 / LMG 6465 / NBRC 14845 / NCIMB 13405 / ORS 571</strain>
    </source>
</reference>
<accession>A8IK84</accession>
<evidence type="ECO:0000256" key="1">
    <source>
        <dbReference type="ARBA" id="ARBA00000985"/>
    </source>
</evidence>
<evidence type="ECO:0000256" key="5">
    <source>
        <dbReference type="ARBA" id="ARBA00023239"/>
    </source>
</evidence>
<organism evidence="9 10">
    <name type="scientific">Azorhizobium caulinodans (strain ATCC 43989 / DSM 5975 / JCM 20966 / LMG 6465 / NBRC 14845 / NCIMB 13405 / ORS 571)</name>
    <dbReference type="NCBI Taxonomy" id="438753"/>
    <lineage>
        <taxon>Bacteria</taxon>
        <taxon>Pseudomonadati</taxon>
        <taxon>Pseudomonadota</taxon>
        <taxon>Alphaproteobacteria</taxon>
        <taxon>Hyphomicrobiales</taxon>
        <taxon>Xanthobacteraceae</taxon>
        <taxon>Azorhizobium</taxon>
    </lineage>
</organism>
<evidence type="ECO:0000313" key="10">
    <source>
        <dbReference type="Proteomes" id="UP000000270"/>
    </source>
</evidence>
<name>A8IK84_AZOC5</name>
<dbReference type="Gene3D" id="1.10.275.10">
    <property type="entry name" value="Fumarase/aspartase (N-terminal domain)"/>
    <property type="match status" value="1"/>
</dbReference>
<protein>
    <recommendedName>
        <fullName evidence="3 6">Argininosuccinate lyase</fullName>
        <shortName evidence="6">ASAL</shortName>
        <ecNumber evidence="3 6">4.3.2.1</ecNumber>
    </recommendedName>
    <alternativeName>
        <fullName evidence="6">Arginosuccinase</fullName>
    </alternativeName>
</protein>
<dbReference type="PANTHER" id="PTHR43814">
    <property type="entry name" value="ARGININOSUCCINATE LYASE"/>
    <property type="match status" value="1"/>
</dbReference>
<dbReference type="InterPro" id="IPR008948">
    <property type="entry name" value="L-Aspartase-like"/>
</dbReference>
<dbReference type="PRINTS" id="PR00149">
    <property type="entry name" value="FUMRATELYASE"/>
</dbReference>
<dbReference type="KEGG" id="azc:AZC_3873"/>
<evidence type="ECO:0000256" key="6">
    <source>
        <dbReference type="HAMAP-Rule" id="MF_00006"/>
    </source>
</evidence>
<dbReference type="HAMAP" id="MF_00006">
    <property type="entry name" value="Arg_succ_lyase"/>
    <property type="match status" value="1"/>
</dbReference>
<reference evidence="9 10" key="5">
    <citation type="journal article" date="2010" name="Appl. Environ. Microbiol.">
        <title>phrR-like gene praR of Azorhizobium caulinodans ORS571 is essential for symbiosis with Sesbania rostrata and is involved in expression of reb genes.</title>
        <authorList>
            <person name="Akiba N."/>
            <person name="Aono T."/>
            <person name="Toyazaki H."/>
            <person name="Sato S."/>
            <person name="Oyaizu H."/>
        </authorList>
    </citation>
    <scope>NUCLEOTIDE SEQUENCE [LARGE SCALE GENOMIC DNA]</scope>
    <source>
        <strain evidence="10">ATCC 43989 / DSM 5975 / JCM 20966 / LMG 6465 / NBRC 14845 / NCIMB 13405 / ORS 571</strain>
    </source>
</reference>
<dbReference type="STRING" id="438753.AZC_3873"/>
<dbReference type="CDD" id="cd01359">
    <property type="entry name" value="Argininosuccinate_lyase"/>
    <property type="match status" value="1"/>
</dbReference>
<gene>
    <name evidence="6" type="primary">argH</name>
    <name evidence="9" type="ordered locus">AZC_3873</name>
</gene>
<dbReference type="NCBIfam" id="TIGR00838">
    <property type="entry name" value="argH"/>
    <property type="match status" value="1"/>
</dbReference>
<dbReference type="GO" id="GO:0005829">
    <property type="term" value="C:cytosol"/>
    <property type="evidence" value="ECO:0007669"/>
    <property type="project" value="TreeGrafter"/>
</dbReference>
<dbReference type="InterPro" id="IPR000362">
    <property type="entry name" value="Fumarate_lyase_fam"/>
</dbReference>
<sequence>MMIESEAHRSKVSRRLQDETAQEICDFIYLPRLADFARGFPYLTAINQAHILMLDAQALIPSDAAKTLAEALLQMEENGPSAIALDPQREDAYFNYEAHLIGKVGLDIGGRAHTARSRNDILATMDRMRCRDLVIALLDALAELRQTAAEQAARYVDVVMPGYTHLQPAQPMTYGFYLAGVAEALERDAERLAGAYGRVDRCPLGAGAFAGTPYGIDRSETARLLGFPAVVDSTLDAVASRDFIFEVLGSLSILAATWSRIAQDYFLWSTDEFRFIEFPDSVAGTSSIMPQKKNPIVLEFLKGKAGHIIGHYAGAVSILRATNFTHSGDANRESISFFWGAADDCLTSLKLLRLIIRTASPRREVMLKRARENFSSATDLADAIVMKSGLSFRQAHHIVGAVVRDALDHDLTADRISLDMVQRACRDQMGREIALSEEDVHASLDPRISVASRRDGGPAEEGVRMVLGKVQAKLDADRQDNRRRREVIDAACRDRRRLMEELAG</sequence>
<reference evidence="9 10" key="6">
    <citation type="journal article" date="2011" name="Appl. Environ. Microbiol.">
        <title>Involvement of the azorhizobial chromosome partition gene (parA) in the onset of bacteroid differentiation during Sesbania rostrata stem nodule development.</title>
        <authorList>
            <person name="Liu CT."/>
            <person name="Lee KB."/>
            <person name="Wang YS."/>
            <person name="Peng MH."/>
            <person name="Lee KT."/>
            <person name="Suzuki S."/>
            <person name="Suzuki T."/>
            <person name="Oyaizu H."/>
        </authorList>
    </citation>
    <scope>NUCLEOTIDE SEQUENCE [LARGE SCALE GENOMIC DNA]</scope>
    <source>
        <strain evidence="10">ATCC 43989 / DSM 5975 / JCM 20966 / LMG 6465 / NBRC 14845 / NCIMB 13405 / ORS 571</strain>
    </source>
</reference>
<proteinExistence type="inferred from homology"/>
<dbReference type="HOGENOM" id="CLU_027272_3_4_5"/>
<comment type="similarity">
    <text evidence="6">Belongs to the lyase 1 family. Argininosuccinate lyase subfamily.</text>
</comment>
<dbReference type="GO" id="GO:0042450">
    <property type="term" value="P:L-arginine biosynthetic process via ornithine"/>
    <property type="evidence" value="ECO:0007669"/>
    <property type="project" value="UniProtKB-UniRule"/>
</dbReference>
<dbReference type="PRINTS" id="PR00145">
    <property type="entry name" value="ARGSUCLYASE"/>
</dbReference>
<dbReference type="InterPro" id="IPR009049">
    <property type="entry name" value="Argininosuccinate_lyase"/>
</dbReference>
<keyword evidence="10" id="KW-1185">Reference proteome</keyword>
<reference evidence="9 10" key="4">
    <citation type="journal article" date="2009" name="Appl. Environ. Microbiol.">
        <title>Comparative genome-wide transcriptional profiling of Azorhizobium caulinodans ORS571 grown under free-living and symbiotic conditions.</title>
        <authorList>
            <person name="Tsukada S."/>
            <person name="Aono T."/>
            <person name="Akiba N."/>
            <person name="Lee KB."/>
            <person name="Liu CT."/>
            <person name="Toyazaki H."/>
            <person name="Oyaizu H."/>
        </authorList>
    </citation>
    <scope>NUCLEOTIDE SEQUENCE [LARGE SCALE GENOMIC DNA]</scope>
    <source>
        <strain evidence="10">ATCC 43989 / DSM 5975 / JCM 20966 / LMG 6465 / NBRC 14845 / NCIMB 13405 / ORS 571</strain>
    </source>
</reference>
<dbReference type="Pfam" id="PF14698">
    <property type="entry name" value="ASL_C2"/>
    <property type="match status" value="1"/>
</dbReference>
<dbReference type="Gene3D" id="1.20.200.10">
    <property type="entry name" value="Fumarase/aspartase (Central domain)"/>
    <property type="match status" value="1"/>
</dbReference>
<dbReference type="PANTHER" id="PTHR43814:SF1">
    <property type="entry name" value="ARGININOSUCCINATE LYASE"/>
    <property type="match status" value="1"/>
</dbReference>
<evidence type="ECO:0000259" key="8">
    <source>
        <dbReference type="Pfam" id="PF14698"/>
    </source>
</evidence>
<keyword evidence="6" id="KW-0028">Amino-acid biosynthesis</keyword>
<evidence type="ECO:0000256" key="4">
    <source>
        <dbReference type="ARBA" id="ARBA00022571"/>
    </source>
</evidence>
<dbReference type="SUPFAM" id="SSF48557">
    <property type="entry name" value="L-aspartase-like"/>
    <property type="match status" value="1"/>
</dbReference>
<dbReference type="InterPro" id="IPR024083">
    <property type="entry name" value="Fumarase/histidase_N"/>
</dbReference>
<reference evidence="10" key="2">
    <citation type="submission" date="2007-04" db="EMBL/GenBank/DDBJ databases">
        <title>Complete genome sequence of the nitrogen-fixing bacterium Azorhizobium caulinodans ORS571.</title>
        <authorList>
            <person name="Lee K.B."/>
            <person name="Backer P.D."/>
            <person name="Aono T."/>
            <person name="Liu C.T."/>
            <person name="Suzuki S."/>
            <person name="Suzuki T."/>
            <person name="Kaneko T."/>
            <person name="Yamada M."/>
            <person name="Tabata S."/>
            <person name="Kupfer D.M."/>
            <person name="Najar F.Z."/>
            <person name="Wiley G.B."/>
            <person name="Roe B."/>
            <person name="Binnewies T."/>
            <person name="Ussery D."/>
            <person name="Vereecke D."/>
            <person name="Gevers D."/>
            <person name="Holsters M."/>
            <person name="Oyaizu H."/>
        </authorList>
    </citation>
    <scope>NUCLEOTIDE SEQUENCE [LARGE SCALE GENOMIC DNA]</scope>
    <source>
        <strain evidence="10">ATCC 43989 / DSM 5975 / JCM 20966 / LMG 6465 / NBRC 14845 / NCIMB 13405 / ORS 571</strain>
    </source>
</reference>
<keyword evidence="6" id="KW-0963">Cytoplasm</keyword>
<dbReference type="Pfam" id="PF00206">
    <property type="entry name" value="Lyase_1"/>
    <property type="match status" value="1"/>
</dbReference>
<comment type="pathway">
    <text evidence="2 6">Amino-acid biosynthesis; L-arginine biosynthesis; L-arginine from L-ornithine and carbamoyl phosphate: step 3/3.</text>
</comment>
<dbReference type="EMBL" id="AP009384">
    <property type="protein sequence ID" value="BAF89871.1"/>
    <property type="molecule type" value="Genomic_DNA"/>
</dbReference>
<keyword evidence="4 6" id="KW-0055">Arginine biosynthesis</keyword>
<evidence type="ECO:0000256" key="2">
    <source>
        <dbReference type="ARBA" id="ARBA00004941"/>
    </source>
</evidence>
<feature type="domain" description="Argininosuccinate lyase C-terminal" evidence="8">
    <location>
        <begin position="374"/>
        <end position="451"/>
    </location>
</feature>
<dbReference type="GO" id="GO:0004056">
    <property type="term" value="F:argininosuccinate lyase activity"/>
    <property type="evidence" value="ECO:0007669"/>
    <property type="project" value="UniProtKB-UniRule"/>
</dbReference>